<gene>
    <name evidence="1" type="ORF">ACFPK1_13835</name>
</gene>
<reference evidence="2" key="1">
    <citation type="journal article" date="2019" name="Int. J. Syst. Evol. Microbiol.">
        <title>The Global Catalogue of Microorganisms (GCM) 10K type strain sequencing project: providing services to taxonomists for standard genome sequencing and annotation.</title>
        <authorList>
            <consortium name="The Broad Institute Genomics Platform"/>
            <consortium name="The Broad Institute Genome Sequencing Center for Infectious Disease"/>
            <person name="Wu L."/>
            <person name="Ma J."/>
        </authorList>
    </citation>
    <scope>NUCLEOTIDE SEQUENCE [LARGE SCALE GENOMIC DNA]</scope>
    <source>
        <strain evidence="2">XZYJ18</strain>
    </source>
</reference>
<dbReference type="Gene3D" id="3.10.450.50">
    <property type="match status" value="1"/>
</dbReference>
<dbReference type="Proteomes" id="UP001596175">
    <property type="component" value="Unassembled WGS sequence"/>
</dbReference>
<organism evidence="1 2">
    <name type="scientific">Actinomycetospora rhizophila</name>
    <dbReference type="NCBI Taxonomy" id="1416876"/>
    <lineage>
        <taxon>Bacteria</taxon>
        <taxon>Bacillati</taxon>
        <taxon>Actinomycetota</taxon>
        <taxon>Actinomycetes</taxon>
        <taxon>Pseudonocardiales</taxon>
        <taxon>Pseudonocardiaceae</taxon>
        <taxon>Actinomycetospora</taxon>
    </lineage>
</organism>
<name>A0ABV9ZE50_9PSEU</name>
<protein>
    <submittedName>
        <fullName evidence="1">Ester cyclase</fullName>
    </submittedName>
</protein>
<keyword evidence="2" id="KW-1185">Reference proteome</keyword>
<dbReference type="Pfam" id="PF07366">
    <property type="entry name" value="SnoaL"/>
    <property type="match status" value="1"/>
</dbReference>
<dbReference type="SUPFAM" id="SSF54427">
    <property type="entry name" value="NTF2-like"/>
    <property type="match status" value="1"/>
</dbReference>
<accession>A0ABV9ZE50</accession>
<dbReference type="InterPro" id="IPR032710">
    <property type="entry name" value="NTF2-like_dom_sf"/>
</dbReference>
<dbReference type="PANTHER" id="PTHR38436">
    <property type="entry name" value="POLYKETIDE CYCLASE SNOAL-LIKE DOMAIN"/>
    <property type="match status" value="1"/>
</dbReference>
<evidence type="ECO:0000313" key="2">
    <source>
        <dbReference type="Proteomes" id="UP001596175"/>
    </source>
</evidence>
<dbReference type="EMBL" id="JBHSKG010000006">
    <property type="protein sequence ID" value="MFC5139317.1"/>
    <property type="molecule type" value="Genomic_DNA"/>
</dbReference>
<comment type="caution">
    <text evidence="1">The sequence shown here is derived from an EMBL/GenBank/DDBJ whole genome shotgun (WGS) entry which is preliminary data.</text>
</comment>
<dbReference type="InterPro" id="IPR009959">
    <property type="entry name" value="Cyclase_SnoaL-like"/>
</dbReference>
<dbReference type="PANTHER" id="PTHR38436:SF3">
    <property type="entry name" value="CARBOXYMETHYLENEBUTENOLIDASE-RELATED"/>
    <property type="match status" value="1"/>
</dbReference>
<evidence type="ECO:0000313" key="1">
    <source>
        <dbReference type="EMBL" id="MFC5139317.1"/>
    </source>
</evidence>
<dbReference type="RefSeq" id="WP_378021514.1">
    <property type="nucleotide sequence ID" value="NZ_JBHSKG010000006.1"/>
</dbReference>
<sequence length="155" mass="16912">MTKAVQDMMVAVERTRDAFDAAVRAGDLDAALALVTDDVVLTHLPTGLGARGAEALRRHLADDVLPHRPADLTTTRVSRTGDRWRVVDEARVAFTHDRELPWLLPGVAPTGRAVEVLAITVVAVRRERITEHRTLWDHHGLLDQLGLLPLAAGTG</sequence>
<proteinExistence type="predicted"/>